<dbReference type="Pfam" id="PF12937">
    <property type="entry name" value="F-box-like"/>
    <property type="match status" value="1"/>
</dbReference>
<comment type="caution">
    <text evidence="2">The sequence shown here is derived from an EMBL/GenBank/DDBJ whole genome shotgun (WGS) entry which is preliminary data.</text>
</comment>
<dbReference type="CDD" id="cd09917">
    <property type="entry name" value="F-box_SF"/>
    <property type="match status" value="1"/>
</dbReference>
<evidence type="ECO:0000259" key="1">
    <source>
        <dbReference type="PROSITE" id="PS50190"/>
    </source>
</evidence>
<dbReference type="PROSITE" id="PS50190">
    <property type="entry name" value="SEC7"/>
    <property type="match status" value="1"/>
</dbReference>
<evidence type="ECO:0000313" key="3">
    <source>
        <dbReference type="Proteomes" id="UP000696485"/>
    </source>
</evidence>
<keyword evidence="3" id="KW-1185">Reference proteome</keyword>
<dbReference type="InterPro" id="IPR000904">
    <property type="entry name" value="Sec7_dom"/>
</dbReference>
<gene>
    <name evidence="2" type="ORF">BG006_000387</name>
</gene>
<sequence>MLHHKAFPKSHRGSVSTPCLVSLPTSSIEKTRAAFAVFGLKTTPLTTFTPTKVEIASFLANEILSLVFRHVMDRKSILNCSLVCAHWHDPARLELARMVQDMPFNGQGLLHAIRTRFAHDTFPILSMAVFDKLVSNLSEVYYHSNPVIKQVFAPAHAPDLLYNLIWTFFFIDQEFRNPRAQPKVTCRYFVRLMQREGAGYPLEYFDKRVLKGSTSTLPVRSMFGKSDSCVNQSEDSVTTSTIMTRGFATIPHGWHIEGDGLDKVVRFPPATKPSTLGSKFIVLQSADLMVDQEPDD</sequence>
<name>A0A9P5SBH0_9FUNG</name>
<dbReference type="Proteomes" id="UP000696485">
    <property type="component" value="Unassembled WGS sequence"/>
</dbReference>
<dbReference type="AlphaFoldDB" id="A0A9P5SBH0"/>
<organism evidence="2 3">
    <name type="scientific">Podila minutissima</name>
    <dbReference type="NCBI Taxonomy" id="64525"/>
    <lineage>
        <taxon>Eukaryota</taxon>
        <taxon>Fungi</taxon>
        <taxon>Fungi incertae sedis</taxon>
        <taxon>Mucoromycota</taxon>
        <taxon>Mortierellomycotina</taxon>
        <taxon>Mortierellomycetes</taxon>
        <taxon>Mortierellales</taxon>
        <taxon>Mortierellaceae</taxon>
        <taxon>Podila</taxon>
    </lineage>
</organism>
<dbReference type="SUPFAM" id="SSF81383">
    <property type="entry name" value="F-box domain"/>
    <property type="match status" value="1"/>
</dbReference>
<dbReference type="InterPro" id="IPR001810">
    <property type="entry name" value="F-box_dom"/>
</dbReference>
<evidence type="ECO:0000313" key="2">
    <source>
        <dbReference type="EMBL" id="KAF9324605.1"/>
    </source>
</evidence>
<dbReference type="EMBL" id="JAAAUY010001060">
    <property type="protein sequence ID" value="KAF9324605.1"/>
    <property type="molecule type" value="Genomic_DNA"/>
</dbReference>
<dbReference type="GO" id="GO:0032012">
    <property type="term" value="P:regulation of ARF protein signal transduction"/>
    <property type="evidence" value="ECO:0007669"/>
    <property type="project" value="InterPro"/>
</dbReference>
<dbReference type="InterPro" id="IPR036047">
    <property type="entry name" value="F-box-like_dom_sf"/>
</dbReference>
<accession>A0A9P5SBH0</accession>
<feature type="domain" description="SEC7" evidence="1">
    <location>
        <begin position="24"/>
        <end position="220"/>
    </location>
</feature>
<dbReference type="GO" id="GO:0005085">
    <property type="term" value="F:guanyl-nucleotide exchange factor activity"/>
    <property type="evidence" value="ECO:0007669"/>
    <property type="project" value="InterPro"/>
</dbReference>
<dbReference type="Gene3D" id="1.20.1280.50">
    <property type="match status" value="1"/>
</dbReference>
<reference evidence="2" key="1">
    <citation type="journal article" date="2020" name="Fungal Divers.">
        <title>Resolving the Mortierellaceae phylogeny through synthesis of multi-gene phylogenetics and phylogenomics.</title>
        <authorList>
            <person name="Vandepol N."/>
            <person name="Liber J."/>
            <person name="Desiro A."/>
            <person name="Na H."/>
            <person name="Kennedy M."/>
            <person name="Barry K."/>
            <person name="Grigoriev I.V."/>
            <person name="Miller A.N."/>
            <person name="O'Donnell K."/>
            <person name="Stajich J.E."/>
            <person name="Bonito G."/>
        </authorList>
    </citation>
    <scope>NUCLEOTIDE SEQUENCE</scope>
    <source>
        <strain evidence="2">NVP1</strain>
    </source>
</reference>
<protein>
    <recommendedName>
        <fullName evidence="1">SEC7 domain-containing protein</fullName>
    </recommendedName>
</protein>
<dbReference type="SUPFAM" id="SSF48425">
    <property type="entry name" value="Sec7 domain"/>
    <property type="match status" value="1"/>
</dbReference>
<dbReference type="InterPro" id="IPR035999">
    <property type="entry name" value="Sec7_dom_sf"/>
</dbReference>
<proteinExistence type="predicted"/>